<comment type="caution">
    <text evidence="1">The sequence shown here is derived from an EMBL/GenBank/DDBJ whole genome shotgun (WGS) entry which is preliminary data.</text>
</comment>
<evidence type="ECO:0008006" key="3">
    <source>
        <dbReference type="Google" id="ProtNLM"/>
    </source>
</evidence>
<name>A0ABD2Y315_9GENT</name>
<organism evidence="1 2">
    <name type="scientific">Cinchona calisaya</name>
    <dbReference type="NCBI Taxonomy" id="153742"/>
    <lineage>
        <taxon>Eukaryota</taxon>
        <taxon>Viridiplantae</taxon>
        <taxon>Streptophyta</taxon>
        <taxon>Embryophyta</taxon>
        <taxon>Tracheophyta</taxon>
        <taxon>Spermatophyta</taxon>
        <taxon>Magnoliopsida</taxon>
        <taxon>eudicotyledons</taxon>
        <taxon>Gunneridae</taxon>
        <taxon>Pentapetalae</taxon>
        <taxon>asterids</taxon>
        <taxon>lamiids</taxon>
        <taxon>Gentianales</taxon>
        <taxon>Rubiaceae</taxon>
        <taxon>Cinchonoideae</taxon>
        <taxon>Cinchoneae</taxon>
        <taxon>Cinchona</taxon>
    </lineage>
</organism>
<proteinExistence type="predicted"/>
<evidence type="ECO:0000313" key="1">
    <source>
        <dbReference type="EMBL" id="KAL3500827.1"/>
    </source>
</evidence>
<sequence>MHKISFKSIWIKWVMACVTSVSYSFNLNGSKIGYIKPFRGLRQEDPLFPHLFILCAECFSNLINQASRDKQRTSLKFVRMALASHAFSMLITPSSFVKQLDRKSTRLWR</sequence>
<gene>
    <name evidence="1" type="ORF">ACH5RR_039920</name>
</gene>
<dbReference type="EMBL" id="JBJUIK010000016">
    <property type="protein sequence ID" value="KAL3500827.1"/>
    <property type="molecule type" value="Genomic_DNA"/>
</dbReference>
<evidence type="ECO:0000313" key="2">
    <source>
        <dbReference type="Proteomes" id="UP001630127"/>
    </source>
</evidence>
<dbReference type="AlphaFoldDB" id="A0ABD2Y315"/>
<keyword evidence="2" id="KW-1185">Reference proteome</keyword>
<protein>
    <recommendedName>
        <fullName evidence="3">Reverse transcriptase domain-containing protein</fullName>
    </recommendedName>
</protein>
<accession>A0ABD2Y315</accession>
<reference evidence="1 2" key="1">
    <citation type="submission" date="2024-11" db="EMBL/GenBank/DDBJ databases">
        <title>A near-complete genome assembly of Cinchona calisaya.</title>
        <authorList>
            <person name="Lian D.C."/>
            <person name="Zhao X.W."/>
            <person name="Wei L."/>
        </authorList>
    </citation>
    <scope>NUCLEOTIDE SEQUENCE [LARGE SCALE GENOMIC DNA]</scope>
    <source>
        <tissue evidence="1">Nenye</tissue>
    </source>
</reference>
<dbReference type="Proteomes" id="UP001630127">
    <property type="component" value="Unassembled WGS sequence"/>
</dbReference>